<sequence>MKYLIFLFFVSTTTLAQSSKDKTIYLDSLFFPTTKKEFKYYMIVEDYKNTKPEYFITIYYASGKIESKGYSKSKDFFKKKGEIISYYENETIKSTIFFEDNFPNGKCVLYFENGEKKMEGRYLLTTDIGGKRKSKLRIENAWNIDKLQVVTDGTGDYEEDEFFIVHNNNY</sequence>
<dbReference type="Gene3D" id="2.20.110.10">
    <property type="entry name" value="Histone H3 K4-specific methyltransferase SET7/9 N-terminal domain"/>
    <property type="match status" value="1"/>
</dbReference>
<comment type="caution">
    <text evidence="1">The sequence shown here is derived from an EMBL/GenBank/DDBJ whole genome shotgun (WGS) entry which is preliminary data.</text>
</comment>
<evidence type="ECO:0000313" key="1">
    <source>
        <dbReference type="EMBL" id="MBM6498517.1"/>
    </source>
</evidence>
<dbReference type="Proteomes" id="UP000759529">
    <property type="component" value="Unassembled WGS sequence"/>
</dbReference>
<organism evidence="1 2">
    <name type="scientific">Flavobacterium macrobrachii</name>
    <dbReference type="NCBI Taxonomy" id="591204"/>
    <lineage>
        <taxon>Bacteria</taxon>
        <taxon>Pseudomonadati</taxon>
        <taxon>Bacteroidota</taxon>
        <taxon>Flavobacteriia</taxon>
        <taxon>Flavobacteriales</taxon>
        <taxon>Flavobacteriaceae</taxon>
        <taxon>Flavobacterium</taxon>
    </lineage>
</organism>
<protein>
    <submittedName>
        <fullName evidence="1">Uncharacterized protein</fullName>
    </submittedName>
</protein>
<dbReference type="SUPFAM" id="SSF82185">
    <property type="entry name" value="Histone H3 K4-specific methyltransferase SET7/9 N-terminal domain"/>
    <property type="match status" value="1"/>
</dbReference>
<gene>
    <name evidence="1" type="ORF">H9X54_004280</name>
</gene>
<reference evidence="1 2" key="1">
    <citation type="submission" date="2021-02" db="EMBL/GenBank/DDBJ databases">
        <authorList>
            <person name="Jung H.S."/>
            <person name="Chun B.H."/>
            <person name="Jeon C.O."/>
        </authorList>
    </citation>
    <scope>NUCLEOTIDE SEQUENCE [LARGE SCALE GENOMIC DNA]</scope>
    <source>
        <strain evidence="1 2">LMG 25203</strain>
    </source>
</reference>
<name>A0ABS2CU59_9FLAO</name>
<dbReference type="EMBL" id="JACSOD020000438">
    <property type="protein sequence ID" value="MBM6498517.1"/>
    <property type="molecule type" value="Genomic_DNA"/>
</dbReference>
<dbReference type="RefSeq" id="WP_204158719.1">
    <property type="nucleotide sequence ID" value="NZ_JACSOD020000438.1"/>
</dbReference>
<keyword evidence="2" id="KW-1185">Reference proteome</keyword>
<accession>A0ABS2CU59</accession>
<evidence type="ECO:0000313" key="2">
    <source>
        <dbReference type="Proteomes" id="UP000759529"/>
    </source>
</evidence>
<proteinExistence type="predicted"/>